<dbReference type="InterPro" id="IPR026791">
    <property type="entry name" value="DOCK"/>
</dbReference>
<dbReference type="STRING" id="8022.A0A061A6S1"/>
<dbReference type="PROSITE" id="PS51651">
    <property type="entry name" value="DOCKER"/>
    <property type="match status" value="1"/>
</dbReference>
<dbReference type="EMBL" id="FR979357">
    <property type="protein sequence ID" value="CDR18799.1"/>
    <property type="molecule type" value="Genomic_DNA"/>
</dbReference>
<dbReference type="Pfam" id="PF06920">
    <property type="entry name" value="DHR-2_Lobe_A"/>
    <property type="match status" value="1"/>
</dbReference>
<dbReference type="PANTHER" id="PTHR45653:SF6">
    <property type="entry name" value="DEDICATOR OF CYTOKINESIS PROTEIN 2"/>
    <property type="match status" value="1"/>
</dbReference>
<evidence type="ECO:0000259" key="3">
    <source>
        <dbReference type="PROSITE" id="PS51651"/>
    </source>
</evidence>
<reference evidence="4" key="1">
    <citation type="journal article" date="2014" name="Nat. Commun.">
        <title>The rainbow trout genome provides novel insights into evolution after whole-genome duplication in vertebrates.</title>
        <authorList>
            <person name="Berthelot C."/>
            <person name="Brunet F."/>
            <person name="Chalopin D."/>
            <person name="Juanchich A."/>
            <person name="Bernard M."/>
            <person name="Noel B."/>
            <person name="Bento P."/>
            <person name="Da Silva C."/>
            <person name="Labadie K."/>
            <person name="Alberti A."/>
            <person name="Aury J.M."/>
            <person name="Louis A."/>
            <person name="Dehais P."/>
            <person name="Bardou P."/>
            <person name="Montfort J."/>
            <person name="Klopp C."/>
            <person name="Cabau C."/>
            <person name="Gaspin C."/>
            <person name="Thorgaard G.H."/>
            <person name="Boussaha M."/>
            <person name="Quillet E."/>
            <person name="Guyomard R."/>
            <person name="Galiana D."/>
            <person name="Bobe J."/>
            <person name="Volff J.N."/>
            <person name="Genet C."/>
            <person name="Wincker P."/>
            <person name="Jaillon O."/>
            <person name="Roest Crollius H."/>
            <person name="Guiguen Y."/>
        </authorList>
    </citation>
    <scope>NUCLEOTIDE SEQUENCE [LARGE SCALE GENOMIC DNA]</scope>
</reference>
<gene>
    <name evidence="4" type="ORF">GSONMT00002063001</name>
</gene>
<protein>
    <recommendedName>
        <fullName evidence="3">DOCKER domain-containing protein</fullName>
    </recommendedName>
</protein>
<dbReference type="InterPro" id="IPR043161">
    <property type="entry name" value="DOCK_C_lobe_A"/>
</dbReference>
<dbReference type="GO" id="GO:0005737">
    <property type="term" value="C:cytoplasm"/>
    <property type="evidence" value="ECO:0007669"/>
    <property type="project" value="TreeGrafter"/>
</dbReference>
<dbReference type="PaxDb" id="8022-A0A061A6S1"/>
<reference evidence="4" key="2">
    <citation type="submission" date="2014-03" db="EMBL/GenBank/DDBJ databases">
        <authorList>
            <person name="Genoscope - CEA"/>
        </authorList>
    </citation>
    <scope>NUCLEOTIDE SEQUENCE</scope>
</reference>
<dbReference type="GO" id="GO:0031267">
    <property type="term" value="F:small GTPase binding"/>
    <property type="evidence" value="ECO:0007669"/>
    <property type="project" value="TreeGrafter"/>
</dbReference>
<evidence type="ECO:0000256" key="2">
    <source>
        <dbReference type="PROSITE-ProRule" id="PRU00984"/>
    </source>
</evidence>
<dbReference type="GO" id="GO:0016477">
    <property type="term" value="P:cell migration"/>
    <property type="evidence" value="ECO:0007669"/>
    <property type="project" value="TreeGrafter"/>
</dbReference>
<accession>A0A061A6S1</accession>
<dbReference type="Proteomes" id="UP000193380">
    <property type="component" value="Unassembled WGS sequence"/>
</dbReference>
<evidence type="ECO:0000313" key="5">
    <source>
        <dbReference type="Proteomes" id="UP000193380"/>
    </source>
</evidence>
<feature type="domain" description="DOCKER" evidence="3">
    <location>
        <begin position="11"/>
        <end position="146"/>
    </location>
</feature>
<dbReference type="InterPro" id="IPR046769">
    <property type="entry name" value="DOCKER_Lobe_A"/>
</dbReference>
<dbReference type="GO" id="GO:0005085">
    <property type="term" value="F:guanyl-nucleotide exchange factor activity"/>
    <property type="evidence" value="ECO:0007669"/>
    <property type="project" value="UniProtKB-KW"/>
</dbReference>
<organism evidence="4 5">
    <name type="scientific">Oncorhynchus mykiss</name>
    <name type="common">Rainbow trout</name>
    <name type="synonym">Salmo gairdneri</name>
    <dbReference type="NCBI Taxonomy" id="8022"/>
    <lineage>
        <taxon>Eukaryota</taxon>
        <taxon>Metazoa</taxon>
        <taxon>Chordata</taxon>
        <taxon>Craniata</taxon>
        <taxon>Vertebrata</taxon>
        <taxon>Euteleostomi</taxon>
        <taxon>Actinopterygii</taxon>
        <taxon>Neopterygii</taxon>
        <taxon>Teleostei</taxon>
        <taxon>Protacanthopterygii</taxon>
        <taxon>Salmoniformes</taxon>
        <taxon>Salmonidae</taxon>
        <taxon>Salmoninae</taxon>
        <taxon>Oncorhynchus</taxon>
    </lineage>
</organism>
<dbReference type="InterPro" id="IPR027357">
    <property type="entry name" value="DOCKER_dom"/>
</dbReference>
<keyword evidence="1" id="KW-0344">Guanine-nucleotide releasing factor</keyword>
<dbReference type="Gene3D" id="1.25.40.410">
    <property type="match status" value="1"/>
</dbReference>
<dbReference type="GO" id="GO:0007264">
    <property type="term" value="P:small GTPase-mediated signal transduction"/>
    <property type="evidence" value="ECO:0007669"/>
    <property type="project" value="InterPro"/>
</dbReference>
<name>A0A061A6S1_ONCMY</name>
<dbReference type="AlphaFoldDB" id="A0A061A6S1"/>
<evidence type="ECO:0000313" key="4">
    <source>
        <dbReference type="EMBL" id="CDR18799.1"/>
    </source>
</evidence>
<dbReference type="PANTHER" id="PTHR45653">
    <property type="entry name" value="DEDICATOR OF CYTOKINESIS"/>
    <property type="match status" value="1"/>
</dbReference>
<dbReference type="GO" id="GO:0005886">
    <property type="term" value="C:plasma membrane"/>
    <property type="evidence" value="ECO:0007669"/>
    <property type="project" value="TreeGrafter"/>
</dbReference>
<comment type="similarity">
    <text evidence="2">Belongs to the DOCK family.</text>
</comment>
<evidence type="ECO:0000256" key="1">
    <source>
        <dbReference type="ARBA" id="ARBA00022658"/>
    </source>
</evidence>
<proteinExistence type="inferred from homology"/>
<dbReference type="GO" id="GO:0007520">
    <property type="term" value="P:myoblast fusion"/>
    <property type="evidence" value="ECO:0007669"/>
    <property type="project" value="TreeGrafter"/>
</dbReference>
<sequence>MVYITVRCVLTRVCVCVCVCYRYLYKLRDLHMAVENYTEAAYTLLLHSRLLKWSEDQCSPQFEVRSCQTQRQQKENLYETIIGYFDKGKMWEEAITLCKELADQYEMEVFEYELLSQSLVRHAVASCSAYGCFVGKLPSLAFLLDF</sequence>